<protein>
    <recommendedName>
        <fullName evidence="3">Cell division protein FtsL</fullName>
    </recommendedName>
</protein>
<evidence type="ECO:0008006" key="3">
    <source>
        <dbReference type="Google" id="ProtNLM"/>
    </source>
</evidence>
<gene>
    <name evidence="1" type="ORF">AOE01nite_07770</name>
</gene>
<evidence type="ECO:0000313" key="2">
    <source>
        <dbReference type="Proteomes" id="UP000321746"/>
    </source>
</evidence>
<comment type="caution">
    <text evidence="1">The sequence shown here is derived from an EMBL/GenBank/DDBJ whole genome shotgun (WGS) entry which is preliminary data.</text>
</comment>
<dbReference type="RefSeq" id="WP_146886243.1">
    <property type="nucleotide sequence ID" value="NZ_BJYG01000006.1"/>
</dbReference>
<dbReference type="AlphaFoldDB" id="A0A511XHY4"/>
<reference evidence="1 2" key="1">
    <citation type="submission" date="2019-07" db="EMBL/GenBank/DDBJ databases">
        <title>Whole genome shotgun sequence of Acetobacter oeni NBRC 105207.</title>
        <authorList>
            <person name="Hosoyama A."/>
            <person name="Uohara A."/>
            <person name="Ohji S."/>
            <person name="Ichikawa N."/>
        </authorList>
    </citation>
    <scope>NUCLEOTIDE SEQUENCE [LARGE SCALE GENOMIC DNA]</scope>
    <source>
        <strain evidence="1 2">NBRC 105207</strain>
    </source>
</reference>
<dbReference type="Proteomes" id="UP000321746">
    <property type="component" value="Unassembled WGS sequence"/>
</dbReference>
<proteinExistence type="predicted"/>
<evidence type="ECO:0000313" key="1">
    <source>
        <dbReference type="EMBL" id="GEN62553.1"/>
    </source>
</evidence>
<sequence length="304" mass="32330">MFRYVTLGCAVLAGSSGMYLYTAKHQTTMLDKQISGIVTDTQHIRQQTAMLQTQWALLNQPDRLSHLVARFDPQIQPMAPKQFVRMADLGQHLPAPGTIHTPNPREAIRATLAAADVKAFPAEPEKVASVAHEAPRAETAPVVAERKPSVLVAGNTVDAPKPRLADRHPVAVALASAPAPVRHELVKPARRAADTDDLETALGEKPAVAEHHAAARTMVADATPVHHGVTVSDSERPALHAGVTRVAAYQRTAPRASSPVTVAAWHPTTVASPRYVEARASYNGSLLGRSSLGGGLPPPMPVSN</sequence>
<dbReference type="EMBL" id="BJYG01000006">
    <property type="protein sequence ID" value="GEN62553.1"/>
    <property type="molecule type" value="Genomic_DNA"/>
</dbReference>
<name>A0A511XHY4_9PROT</name>
<dbReference type="OrthoDB" id="7165680at2"/>
<organism evidence="1 2">
    <name type="scientific">Acetobacter oeni</name>
    <dbReference type="NCBI Taxonomy" id="304077"/>
    <lineage>
        <taxon>Bacteria</taxon>
        <taxon>Pseudomonadati</taxon>
        <taxon>Pseudomonadota</taxon>
        <taxon>Alphaproteobacteria</taxon>
        <taxon>Acetobacterales</taxon>
        <taxon>Acetobacteraceae</taxon>
        <taxon>Acetobacter</taxon>
    </lineage>
</organism>
<keyword evidence="2" id="KW-1185">Reference proteome</keyword>
<accession>A0A511XHY4</accession>